<gene>
    <name evidence="7" type="ORF">BJG93_04520</name>
</gene>
<reference evidence="7" key="1">
    <citation type="submission" date="2016-09" db="EMBL/GenBank/DDBJ databases">
        <title>The Complete Genome of Burkholderia sprentiae wsm5005.</title>
        <authorList>
            <person name="De Meyer S."/>
            <person name="Wang P."/>
            <person name="Terpolilli J."/>
        </authorList>
    </citation>
    <scope>NUCLEOTIDE SEQUENCE [LARGE SCALE GENOMIC DNA]</scope>
    <source>
        <strain evidence="7">WSM5005</strain>
    </source>
</reference>
<dbReference type="CDD" id="cd11386">
    <property type="entry name" value="MCP_signal"/>
    <property type="match status" value="1"/>
</dbReference>
<dbReference type="Proteomes" id="UP000179860">
    <property type="component" value="Chromosome 1"/>
</dbReference>
<dbReference type="InterPro" id="IPR051310">
    <property type="entry name" value="MCP_chemotaxis"/>
</dbReference>
<evidence type="ECO:0000313" key="8">
    <source>
        <dbReference type="Proteomes" id="UP000179860"/>
    </source>
</evidence>
<reference evidence="7" key="2">
    <citation type="submission" date="2021-06" db="EMBL/GenBank/DDBJ databases">
        <authorList>
            <person name="Rogers T.H."/>
            <person name="Ramsay J.P."/>
            <person name="Wang P."/>
            <person name="Terpolilli J."/>
        </authorList>
    </citation>
    <scope>NUCLEOTIDE SEQUENCE [LARGE SCALE GENOMIC DNA]</scope>
    <source>
        <strain evidence="7">WSM5005</strain>
    </source>
</reference>
<dbReference type="InterPro" id="IPR004089">
    <property type="entry name" value="MCPsignal_dom"/>
</dbReference>
<protein>
    <submittedName>
        <fullName evidence="7">MCP four helix bundle domain-containing protein</fullName>
    </submittedName>
</protein>
<feature type="domain" description="HAMP" evidence="6">
    <location>
        <begin position="216"/>
        <end position="268"/>
    </location>
</feature>
<dbReference type="Pfam" id="PF00015">
    <property type="entry name" value="MCPsignal"/>
    <property type="match status" value="1"/>
</dbReference>
<dbReference type="SMART" id="SM00304">
    <property type="entry name" value="HAMP"/>
    <property type="match status" value="1"/>
</dbReference>
<accession>A0A1I9YEK0</accession>
<dbReference type="KEGG" id="pspw:BJG93_04520"/>
<dbReference type="GO" id="GO:0007165">
    <property type="term" value="P:signal transduction"/>
    <property type="evidence" value="ECO:0007669"/>
    <property type="project" value="UniProtKB-KW"/>
</dbReference>
<dbReference type="EMBL" id="CP017561">
    <property type="protein sequence ID" value="APA84733.1"/>
    <property type="molecule type" value="Genomic_DNA"/>
</dbReference>
<dbReference type="GO" id="GO:0005886">
    <property type="term" value="C:plasma membrane"/>
    <property type="evidence" value="ECO:0007669"/>
    <property type="project" value="TreeGrafter"/>
</dbReference>
<keyword evidence="4" id="KW-0807">Transducer</keyword>
<proteinExistence type="inferred from homology"/>
<evidence type="ECO:0000259" key="6">
    <source>
        <dbReference type="PROSITE" id="PS50885"/>
    </source>
</evidence>
<dbReference type="CDD" id="cd06225">
    <property type="entry name" value="HAMP"/>
    <property type="match status" value="1"/>
</dbReference>
<evidence type="ECO:0000256" key="4">
    <source>
        <dbReference type="PROSITE-ProRule" id="PRU00284"/>
    </source>
</evidence>
<dbReference type="PANTHER" id="PTHR43531:SF14">
    <property type="entry name" value="METHYL-ACCEPTING CHEMOTAXIS PROTEIN I-RELATED"/>
    <property type="match status" value="1"/>
</dbReference>
<dbReference type="GO" id="GO:0006935">
    <property type="term" value="P:chemotaxis"/>
    <property type="evidence" value="ECO:0007669"/>
    <property type="project" value="InterPro"/>
</dbReference>
<evidence type="ECO:0000313" key="7">
    <source>
        <dbReference type="EMBL" id="APA84733.1"/>
    </source>
</evidence>
<keyword evidence="8" id="KW-1185">Reference proteome</keyword>
<dbReference type="OrthoDB" id="8997805at2"/>
<dbReference type="PANTHER" id="PTHR43531">
    <property type="entry name" value="PROTEIN ICFG"/>
    <property type="match status" value="1"/>
</dbReference>
<dbReference type="AlphaFoldDB" id="A0A1I9YEK0"/>
<dbReference type="InterPro" id="IPR004090">
    <property type="entry name" value="Chemotax_Me-accpt_rcpt"/>
</dbReference>
<dbReference type="Gene3D" id="1.10.287.950">
    <property type="entry name" value="Methyl-accepting chemotaxis protein"/>
    <property type="match status" value="1"/>
</dbReference>
<dbReference type="Pfam" id="PF12729">
    <property type="entry name" value="4HB_MCP_1"/>
    <property type="match status" value="1"/>
</dbReference>
<dbReference type="RefSeq" id="WP_027197822.1">
    <property type="nucleotide sequence ID" value="NZ_CP017561.2"/>
</dbReference>
<dbReference type="PROSITE" id="PS50111">
    <property type="entry name" value="CHEMOTAXIS_TRANSDUC_2"/>
    <property type="match status" value="1"/>
</dbReference>
<dbReference type="PRINTS" id="PR00260">
    <property type="entry name" value="CHEMTRNSDUCR"/>
</dbReference>
<dbReference type="STRING" id="754502.BJG93_04520"/>
<dbReference type="FunFam" id="1.10.287.950:FF:000001">
    <property type="entry name" value="Methyl-accepting chemotaxis sensory transducer"/>
    <property type="match status" value="1"/>
</dbReference>
<keyword evidence="2" id="KW-0488">Methylation</keyword>
<evidence type="ECO:0000256" key="1">
    <source>
        <dbReference type="ARBA" id="ARBA00004370"/>
    </source>
</evidence>
<evidence type="ECO:0000256" key="3">
    <source>
        <dbReference type="ARBA" id="ARBA00029447"/>
    </source>
</evidence>
<name>A0A1I9YEK0_9BURK</name>
<comment type="similarity">
    <text evidence="3">Belongs to the methyl-accepting chemotaxis (MCP) protein family.</text>
</comment>
<dbReference type="InterPro" id="IPR024478">
    <property type="entry name" value="HlyB_4HB_MCP"/>
</dbReference>
<dbReference type="GO" id="GO:0004888">
    <property type="term" value="F:transmembrane signaling receptor activity"/>
    <property type="evidence" value="ECO:0007669"/>
    <property type="project" value="InterPro"/>
</dbReference>
<evidence type="ECO:0000256" key="2">
    <source>
        <dbReference type="ARBA" id="ARBA00022481"/>
    </source>
</evidence>
<dbReference type="SMART" id="SM00283">
    <property type="entry name" value="MA"/>
    <property type="match status" value="1"/>
</dbReference>
<dbReference type="SUPFAM" id="SSF58104">
    <property type="entry name" value="Methyl-accepting chemotaxis protein (MCP) signaling domain"/>
    <property type="match status" value="1"/>
</dbReference>
<evidence type="ECO:0000259" key="5">
    <source>
        <dbReference type="PROSITE" id="PS50111"/>
    </source>
</evidence>
<dbReference type="Pfam" id="PF00672">
    <property type="entry name" value="HAMP"/>
    <property type="match status" value="1"/>
</dbReference>
<dbReference type="InterPro" id="IPR003660">
    <property type="entry name" value="HAMP_dom"/>
</dbReference>
<dbReference type="PROSITE" id="PS50885">
    <property type="entry name" value="HAMP"/>
    <property type="match status" value="1"/>
</dbReference>
<comment type="subcellular location">
    <subcellularLocation>
        <location evidence="1">Membrane</location>
    </subcellularLocation>
</comment>
<feature type="domain" description="Methyl-accepting transducer" evidence="5">
    <location>
        <begin position="273"/>
        <end position="502"/>
    </location>
</feature>
<organism evidence="7 8">
    <name type="scientific">Paraburkholderia sprentiae WSM5005</name>
    <dbReference type="NCBI Taxonomy" id="754502"/>
    <lineage>
        <taxon>Bacteria</taxon>
        <taxon>Pseudomonadati</taxon>
        <taxon>Pseudomonadota</taxon>
        <taxon>Betaproteobacteria</taxon>
        <taxon>Burkholderiales</taxon>
        <taxon>Burkholderiaceae</taxon>
        <taxon>Paraburkholderia</taxon>
    </lineage>
</organism>
<sequence length="521" mass="56452">MLLLLRNLKIRNRLFVSFAIVILLLCSAAGFALFQAHEIQSHLLDIKQNWMESVKTIADLRLALSTDRRSTLGLVLSDTRNAKDTNAAIRAEALNQLRKSVERYEKHARPGEDRQYFENDKKAIAAYAMINKELYTLAMSDNPDLATERVLANTKIFAVFKATEETLTAHMDFIQKQADQAAEKAIHDYDVALMLTCTVICIAMVATVYVCNTVATSIVFPLNDAVKIAEAVASGDLTSEVRVHSDTELGQLMRALRSMNESLVDIVKQVRSGSEAVLTGASEIAAGNENLSQRTEEQAASLEQTVASIQQLTATVQNNAANAKQGLKLAQTTSDLANRGGEVMKHVVTTMSGIADQSRKVADIIATIEGIAFQTNILALNAAVEAARAGNEGRGFAVVAQEVRTLAQRSATAAKEIKELVSNSVTRVDQGSRLVNDAGSKINEVVSEFAHVSTLMEEITHASDDGHRGIMEINKAIGEIDTVTQHNAALVEEAAAAARGVHAEAERLQTLVTNFMIARAI</sequence>